<protein>
    <submittedName>
        <fullName evidence="2">Uncharacterized protein</fullName>
    </submittedName>
</protein>
<feature type="region of interest" description="Disordered" evidence="1">
    <location>
        <begin position="75"/>
        <end position="102"/>
    </location>
</feature>
<dbReference type="Pfam" id="PF11209">
    <property type="entry name" value="LmeA"/>
    <property type="match status" value="1"/>
</dbReference>
<organism evidence="2 3">
    <name type="scientific">Streptomyces griseus</name>
    <dbReference type="NCBI Taxonomy" id="1911"/>
    <lineage>
        <taxon>Bacteria</taxon>
        <taxon>Bacillati</taxon>
        <taxon>Actinomycetota</taxon>
        <taxon>Actinomycetes</taxon>
        <taxon>Kitasatosporales</taxon>
        <taxon>Streptomycetaceae</taxon>
        <taxon>Streptomyces</taxon>
    </lineage>
</organism>
<sequence length="447" mass="47295">MRSPHRMTQDTDRSPQVPAYDEEPPTAGRQTPGPPGPRYGPYGANPEWDNPYEQLAGLDDRAADTFLQREPDAFDAFETGGTPEYQAPPTAPGSRRRARGRGPARRAFGTLGRGARVAAGVLVVAALLTLVDRWAVLYAENKAEESLKRSMNLAAAPEVDIDGFPFLTQAAARRLDTVHLTVPDVAAGRVSLAEVSATGHDVRMSGEGLTGVDGADIGGIDGEVRLSFDDLGRELGASQVTFTGKGTDRVLARGTLPVAGRELALRADALIRRDGDRGVATEVTGMRVDIGDLATFRPGTGPGDGLHLTPSGLEKLADRSARAKALFSVPSIVHALGVPDSRIRAALADDRELADLLGTPAVVEDLLAVNLVDLAAAHPDVLRRLGVDPGLLDALTDLTRPQLADRLTLGFTLPELPGEGDVRLRDVRVEPDGIVVRLTGAGMRVGK</sequence>
<evidence type="ECO:0000313" key="2">
    <source>
        <dbReference type="EMBL" id="SUO93137.1"/>
    </source>
</evidence>
<feature type="region of interest" description="Disordered" evidence="1">
    <location>
        <begin position="1"/>
        <end position="63"/>
    </location>
</feature>
<dbReference type="AlphaFoldDB" id="A0A380MPC2"/>
<dbReference type="Proteomes" id="UP000254150">
    <property type="component" value="Unassembled WGS sequence"/>
</dbReference>
<accession>A0A380MPC2</accession>
<reference evidence="2 3" key="1">
    <citation type="submission" date="2018-06" db="EMBL/GenBank/DDBJ databases">
        <authorList>
            <consortium name="Pathogen Informatics"/>
            <person name="Doyle S."/>
        </authorList>
    </citation>
    <scope>NUCLEOTIDE SEQUENCE [LARGE SCALE GENOMIC DNA]</scope>
    <source>
        <strain evidence="2 3">NCTC7807</strain>
    </source>
</reference>
<evidence type="ECO:0000256" key="1">
    <source>
        <dbReference type="SAM" id="MobiDB-lite"/>
    </source>
</evidence>
<name>A0A380MPC2_STRGR</name>
<gene>
    <name evidence="2" type="ORF">NCTC7807_00217</name>
</gene>
<proteinExistence type="predicted"/>
<dbReference type="GeneID" id="95072607"/>
<dbReference type="RefSeq" id="WP_115067688.1">
    <property type="nucleotide sequence ID" value="NZ_UHID01000001.1"/>
</dbReference>
<evidence type="ECO:0000313" key="3">
    <source>
        <dbReference type="Proteomes" id="UP000254150"/>
    </source>
</evidence>
<dbReference type="EMBL" id="UHID01000001">
    <property type="protein sequence ID" value="SUO93137.1"/>
    <property type="molecule type" value="Genomic_DNA"/>
</dbReference>
<dbReference type="InterPro" id="IPR021373">
    <property type="entry name" value="DUF2993"/>
</dbReference>